<dbReference type="AlphaFoldDB" id="K0IBZ3"/>
<dbReference type="RefSeq" id="WP_015017643.1">
    <property type="nucleotide sequence ID" value="NC_018719.1"/>
</dbReference>
<protein>
    <recommendedName>
        <fullName evidence="1">Probable transposase IS891/IS1136/IS1341 domain-containing protein</fullName>
    </recommendedName>
</protein>
<name>K0IBZ3_NITGG</name>
<dbReference type="Pfam" id="PF01385">
    <property type="entry name" value="OrfB_IS605"/>
    <property type="match status" value="1"/>
</dbReference>
<reference evidence="2 3" key="1">
    <citation type="journal article" date="2012" name="Environ. Microbiol.">
        <title>The genome of the ammonia-oxidizing Candidatus Nitrososphaera gargensis: insights into metabolic versatility and environmental adaptations.</title>
        <authorList>
            <person name="Spang A."/>
            <person name="Poehlein A."/>
            <person name="Offre P."/>
            <person name="Zumbragel S."/>
            <person name="Haider S."/>
            <person name="Rychlik N."/>
            <person name="Nowka B."/>
            <person name="Schmeisser C."/>
            <person name="Lebedeva E.V."/>
            <person name="Rattei T."/>
            <person name="Bohm C."/>
            <person name="Schmid M."/>
            <person name="Galushko A."/>
            <person name="Hatzenpichler R."/>
            <person name="Weinmaier T."/>
            <person name="Daniel R."/>
            <person name="Schleper C."/>
            <person name="Spieck E."/>
            <person name="Streit W."/>
            <person name="Wagner M."/>
        </authorList>
    </citation>
    <scope>NUCLEOTIDE SEQUENCE [LARGE SCALE GENOMIC DNA]</scope>
    <source>
        <strain evidence="3">Ga9.2</strain>
    </source>
</reference>
<gene>
    <name evidence="2" type="ordered locus">Ngar_c01200</name>
</gene>
<evidence type="ECO:0000259" key="1">
    <source>
        <dbReference type="Pfam" id="PF01385"/>
    </source>
</evidence>
<accession>K0IBZ3</accession>
<evidence type="ECO:0000313" key="2">
    <source>
        <dbReference type="EMBL" id="AFU57070.1"/>
    </source>
</evidence>
<dbReference type="HOGENOM" id="CLU_1821073_0_0_2"/>
<dbReference type="InParanoid" id="K0IBZ3"/>
<keyword evidence="3" id="KW-1185">Reference proteome</keyword>
<dbReference type="KEGG" id="nga:Ngar_c01200"/>
<proteinExistence type="predicted"/>
<feature type="domain" description="Probable transposase IS891/IS1136/IS1341" evidence="1">
    <location>
        <begin position="54"/>
        <end position="126"/>
    </location>
</feature>
<dbReference type="BioCyc" id="CNIT1237085:G1324-120-MONOMER"/>
<dbReference type="EMBL" id="CP002408">
    <property type="protein sequence ID" value="AFU57070.1"/>
    <property type="molecule type" value="Genomic_DNA"/>
</dbReference>
<dbReference type="GeneID" id="68748902"/>
<dbReference type="Proteomes" id="UP000008037">
    <property type="component" value="Chromosome"/>
</dbReference>
<dbReference type="InterPro" id="IPR001959">
    <property type="entry name" value="Transposase"/>
</dbReference>
<organism evidence="2 3">
    <name type="scientific">Nitrososphaera gargensis (strain Ga9.2)</name>
    <dbReference type="NCBI Taxonomy" id="1237085"/>
    <lineage>
        <taxon>Archaea</taxon>
        <taxon>Nitrososphaerota</taxon>
        <taxon>Nitrososphaeria</taxon>
        <taxon>Nitrososphaerales</taxon>
        <taxon>Nitrososphaeraceae</taxon>
        <taxon>Nitrososphaera</taxon>
    </lineage>
</organism>
<dbReference type="STRING" id="1237085.Ngar_c01200"/>
<evidence type="ECO:0000313" key="3">
    <source>
        <dbReference type="Proteomes" id="UP000008037"/>
    </source>
</evidence>
<sequence>MVRQILLWLSKLGFIKIRLHRQPTNIKQVTICRQNARWYAVIACDTKPIFRFVHSNRSVRIDVGITKFVYDSDNHFADNPLFRTRMSKPLCRAQRKLCRRQKGSKNYEKTKNWVAMLHEVIARKCKTFCIRYRVIMLTGMI</sequence>